<dbReference type="GO" id="GO:0006269">
    <property type="term" value="P:DNA replication, synthesis of primer"/>
    <property type="evidence" value="ECO:0007669"/>
    <property type="project" value="TreeGrafter"/>
</dbReference>
<dbReference type="InterPro" id="IPR016136">
    <property type="entry name" value="DNA_helicase_N/primase_C"/>
</dbReference>
<dbReference type="Pfam" id="PF00772">
    <property type="entry name" value="DnaB"/>
    <property type="match status" value="1"/>
</dbReference>
<dbReference type="SUPFAM" id="SSF56731">
    <property type="entry name" value="DNA primase core"/>
    <property type="match status" value="1"/>
</dbReference>
<evidence type="ECO:0000256" key="2">
    <source>
        <dbReference type="ARBA" id="ARBA00023125"/>
    </source>
</evidence>
<comment type="caution">
    <text evidence="4">The sequence shown here is derived from an EMBL/GenBank/DDBJ whole genome shotgun (WGS) entry which is preliminary data.</text>
</comment>
<dbReference type="AlphaFoldDB" id="A0A645CYF7"/>
<dbReference type="InterPro" id="IPR019475">
    <property type="entry name" value="DNA_primase_DnaB-bd"/>
</dbReference>
<dbReference type="PANTHER" id="PTHR30313">
    <property type="entry name" value="DNA PRIMASE"/>
    <property type="match status" value="1"/>
</dbReference>
<dbReference type="SUPFAM" id="SSF48024">
    <property type="entry name" value="N-terminal domain of DnaB helicase"/>
    <property type="match status" value="1"/>
</dbReference>
<dbReference type="Pfam" id="PF10410">
    <property type="entry name" value="DnaB_bind"/>
    <property type="match status" value="1"/>
</dbReference>
<dbReference type="InterPro" id="IPR006171">
    <property type="entry name" value="TOPRIM_dom"/>
</dbReference>
<dbReference type="InterPro" id="IPR007693">
    <property type="entry name" value="DNA_helicase_DnaB-like_N"/>
</dbReference>
<gene>
    <name evidence="4" type="primary">dnaG_50</name>
    <name evidence="4" type="ORF">SDC9_129301</name>
</gene>
<dbReference type="Pfam" id="PF08275">
    <property type="entry name" value="DNAG_N"/>
    <property type="match status" value="1"/>
</dbReference>
<dbReference type="PANTHER" id="PTHR30313:SF2">
    <property type="entry name" value="DNA PRIMASE"/>
    <property type="match status" value="1"/>
</dbReference>
<dbReference type="Gene3D" id="3.90.980.10">
    <property type="entry name" value="DNA primase, catalytic core, N-terminal domain"/>
    <property type="match status" value="1"/>
</dbReference>
<dbReference type="GO" id="GO:0005737">
    <property type="term" value="C:cytoplasm"/>
    <property type="evidence" value="ECO:0007669"/>
    <property type="project" value="TreeGrafter"/>
</dbReference>
<dbReference type="GO" id="GO:0005524">
    <property type="term" value="F:ATP binding"/>
    <property type="evidence" value="ECO:0007669"/>
    <property type="project" value="InterPro"/>
</dbReference>
<dbReference type="InterPro" id="IPR013264">
    <property type="entry name" value="DNAG_N"/>
</dbReference>
<name>A0A645CYF7_9ZZZZ</name>
<accession>A0A645CYF7</accession>
<keyword evidence="1" id="KW-0235">DNA replication</keyword>
<dbReference type="InterPro" id="IPR036185">
    <property type="entry name" value="DNA_heli_DnaB-like_N_sf"/>
</dbReference>
<dbReference type="CDD" id="cd03364">
    <property type="entry name" value="TOPRIM_DnaG_primases"/>
    <property type="match status" value="1"/>
</dbReference>
<dbReference type="PROSITE" id="PS50880">
    <property type="entry name" value="TOPRIM"/>
    <property type="match status" value="1"/>
</dbReference>
<evidence type="ECO:0000256" key="1">
    <source>
        <dbReference type="ARBA" id="ARBA00022705"/>
    </source>
</evidence>
<keyword evidence="2" id="KW-0238">DNA-binding</keyword>
<dbReference type="InterPro" id="IPR050219">
    <property type="entry name" value="DnaG_primase"/>
</dbReference>
<evidence type="ECO:0000259" key="3">
    <source>
        <dbReference type="PROSITE" id="PS50880"/>
    </source>
</evidence>
<dbReference type="EC" id="2.7.7.-" evidence="4"/>
<keyword evidence="4" id="KW-0808">Transferase</keyword>
<dbReference type="Gene3D" id="3.40.1360.10">
    <property type="match status" value="1"/>
</dbReference>
<feature type="domain" description="Toprim" evidence="3">
    <location>
        <begin position="53"/>
        <end position="134"/>
    </location>
</feature>
<dbReference type="GO" id="GO:0003678">
    <property type="term" value="F:DNA helicase activity"/>
    <property type="evidence" value="ECO:0007669"/>
    <property type="project" value="InterPro"/>
</dbReference>
<dbReference type="GO" id="GO:0016779">
    <property type="term" value="F:nucleotidyltransferase activity"/>
    <property type="evidence" value="ECO:0007669"/>
    <property type="project" value="UniProtKB-KW"/>
</dbReference>
<dbReference type="SMART" id="SM00493">
    <property type="entry name" value="TOPRIM"/>
    <property type="match status" value="1"/>
</dbReference>
<protein>
    <submittedName>
        <fullName evidence="4">DNA primase</fullName>
        <ecNumber evidence="4">2.7.7.-</ecNumber>
    </submittedName>
</protein>
<proteinExistence type="predicted"/>
<dbReference type="InterPro" id="IPR037068">
    <property type="entry name" value="DNA_primase_core_N_sf"/>
</dbReference>
<dbReference type="Gene3D" id="1.10.860.10">
    <property type="entry name" value="DNAb Helicase, Chain A"/>
    <property type="match status" value="1"/>
</dbReference>
<dbReference type="Pfam" id="PF13155">
    <property type="entry name" value="Toprim_2"/>
    <property type="match status" value="1"/>
</dbReference>
<dbReference type="GO" id="GO:0003677">
    <property type="term" value="F:DNA binding"/>
    <property type="evidence" value="ECO:0007669"/>
    <property type="project" value="UniProtKB-KW"/>
</dbReference>
<evidence type="ECO:0000313" key="4">
    <source>
        <dbReference type="EMBL" id="MPM82240.1"/>
    </source>
</evidence>
<reference evidence="4" key="1">
    <citation type="submission" date="2019-08" db="EMBL/GenBank/DDBJ databases">
        <authorList>
            <person name="Kucharzyk K."/>
            <person name="Murdoch R.W."/>
            <person name="Higgins S."/>
            <person name="Loffler F."/>
        </authorList>
    </citation>
    <scope>NUCLEOTIDE SEQUENCE</scope>
</reference>
<dbReference type="InterPro" id="IPR034151">
    <property type="entry name" value="TOPRIM_DnaG_bac"/>
</dbReference>
<organism evidence="4">
    <name type="scientific">bioreactor metagenome</name>
    <dbReference type="NCBI Taxonomy" id="1076179"/>
    <lineage>
        <taxon>unclassified sequences</taxon>
        <taxon>metagenomes</taxon>
        <taxon>ecological metagenomes</taxon>
    </lineage>
</organism>
<dbReference type="EMBL" id="VSSQ01031379">
    <property type="protein sequence ID" value="MPM82240.1"/>
    <property type="molecule type" value="Genomic_DNA"/>
</dbReference>
<keyword evidence="4" id="KW-0548">Nucleotidyltransferase</keyword>
<sequence length="379" mass="41001">MFPIIDVRGDVIAFGGRVLGDGTPKYLNTPDTPAFKKSRSLFSLNFAKAVRCDRLILAEGYMDVIAMNQAGFAETVATLGTALTADQAKLMSRYVKEVVIAYDTDEAGRKATERAIGILSSAGLKARVLRYEGAKDPDEYIKTFGAAGLRRKLDSSSTSIDYQIEQAGAGKNLAEPDDKVEYLKAVAVILAGVGSPVAVDVYAGRVASEMKVDKQTLLAEIARLTAAARKKEAAKEVTDERRRITSGPSRVNPQRAANLKVSRAEEGVISLLFASPEYLAALEGQLTEEDFATEFNKKIFITLKNVISSGGVPDISDFSDFEMSEIGAIAGMIALKEQLAGTVDELLQFSNTIRHAKSRRALTSTDPEALKKYLESLNK</sequence>